<dbReference type="EMBL" id="LR796985">
    <property type="protein sequence ID" value="CAB4180208.1"/>
    <property type="molecule type" value="Genomic_DNA"/>
</dbReference>
<evidence type="ECO:0000313" key="1">
    <source>
        <dbReference type="EMBL" id="CAB4135357.1"/>
    </source>
</evidence>
<dbReference type="EMBL" id="LR797333">
    <property type="protein sequence ID" value="CAB4203790.1"/>
    <property type="molecule type" value="Genomic_DNA"/>
</dbReference>
<name>A0A6J5QGB6_9CAUD</name>
<accession>A0A6J5QGB6</accession>
<dbReference type="EMBL" id="LR797218">
    <property type="protein sequence ID" value="CAB4194932.1"/>
    <property type="molecule type" value="Genomic_DNA"/>
</dbReference>
<evidence type="ECO:0000313" key="6">
    <source>
        <dbReference type="EMBL" id="CAB4203790.1"/>
    </source>
</evidence>
<reference evidence="4" key="1">
    <citation type="submission" date="2020-05" db="EMBL/GenBank/DDBJ databases">
        <authorList>
            <person name="Chiriac C."/>
            <person name="Salcher M."/>
            <person name="Ghai R."/>
            <person name="Kavagutti S V."/>
        </authorList>
    </citation>
    <scope>NUCLEOTIDE SEQUENCE</scope>
</reference>
<evidence type="ECO:0000313" key="3">
    <source>
        <dbReference type="EMBL" id="CAB4168324.1"/>
    </source>
</evidence>
<dbReference type="EMBL" id="LR796820">
    <property type="protein sequence ID" value="CAB4168324.1"/>
    <property type="molecule type" value="Genomic_DNA"/>
</dbReference>
<evidence type="ECO:0000313" key="7">
    <source>
        <dbReference type="EMBL" id="CAB5225911.1"/>
    </source>
</evidence>
<organism evidence="4">
    <name type="scientific">uncultured Caudovirales phage</name>
    <dbReference type="NCBI Taxonomy" id="2100421"/>
    <lineage>
        <taxon>Viruses</taxon>
        <taxon>Duplodnaviria</taxon>
        <taxon>Heunggongvirae</taxon>
        <taxon>Uroviricota</taxon>
        <taxon>Caudoviricetes</taxon>
        <taxon>Peduoviridae</taxon>
        <taxon>Maltschvirus</taxon>
        <taxon>Maltschvirus maltsch</taxon>
    </lineage>
</organism>
<dbReference type="EMBL" id="LR796298">
    <property type="protein sequence ID" value="CAB4135357.1"/>
    <property type="molecule type" value="Genomic_DNA"/>
</dbReference>
<gene>
    <name evidence="4" type="ORF">UFOVP1055_12</name>
    <name evidence="5" type="ORF">UFOVP1270_12</name>
    <name evidence="6" type="ORF">UFOVP1397_12</name>
    <name evidence="7" type="ORF">UFOVP1506_13</name>
    <name evidence="1" type="ORF">UFOVP292_13</name>
    <name evidence="2" type="ORF">UFOVP559_15</name>
    <name evidence="3" type="ORF">UFOVP880_10</name>
</gene>
<evidence type="ECO:0000313" key="5">
    <source>
        <dbReference type="EMBL" id="CAB4194932.1"/>
    </source>
</evidence>
<dbReference type="EMBL" id="LR796518">
    <property type="protein sequence ID" value="CAB4149477.1"/>
    <property type="molecule type" value="Genomic_DNA"/>
</dbReference>
<protein>
    <submittedName>
        <fullName evidence="4">Uncharacterized protein</fullName>
    </submittedName>
</protein>
<evidence type="ECO:0000313" key="4">
    <source>
        <dbReference type="EMBL" id="CAB4180208.1"/>
    </source>
</evidence>
<dbReference type="EMBL" id="LR798351">
    <property type="protein sequence ID" value="CAB5225911.1"/>
    <property type="molecule type" value="Genomic_DNA"/>
</dbReference>
<proteinExistence type="predicted"/>
<sequence>MAINPNTDFSSGAVLTAAQQNRFPRGIMALATSTTADASVTTEEVELGAISFTAVASRYYKITYYEPDIGISGAGANTLQMRIRNGTTTAGTLLQLAYQWIPSSSVDTAGQVVWFGTFSAGSQNIVATAQQGGAVTFQLNRGTGKAAWLVVEDIGPA</sequence>
<evidence type="ECO:0000313" key="2">
    <source>
        <dbReference type="EMBL" id="CAB4149477.1"/>
    </source>
</evidence>